<accession>A0ABC8LVA9</accession>
<protein>
    <submittedName>
        <fullName evidence="1">Uncharacterized protein</fullName>
    </submittedName>
</protein>
<proteinExistence type="predicted"/>
<gene>
    <name evidence="1" type="ORF">ERUC_LOCUS40283</name>
</gene>
<organism evidence="1 2">
    <name type="scientific">Eruca vesicaria subsp. sativa</name>
    <name type="common">Garden rocket</name>
    <name type="synonym">Eruca sativa</name>
    <dbReference type="NCBI Taxonomy" id="29727"/>
    <lineage>
        <taxon>Eukaryota</taxon>
        <taxon>Viridiplantae</taxon>
        <taxon>Streptophyta</taxon>
        <taxon>Embryophyta</taxon>
        <taxon>Tracheophyta</taxon>
        <taxon>Spermatophyta</taxon>
        <taxon>Magnoliopsida</taxon>
        <taxon>eudicotyledons</taxon>
        <taxon>Gunneridae</taxon>
        <taxon>Pentapetalae</taxon>
        <taxon>rosids</taxon>
        <taxon>malvids</taxon>
        <taxon>Brassicales</taxon>
        <taxon>Brassicaceae</taxon>
        <taxon>Brassiceae</taxon>
        <taxon>Eruca</taxon>
    </lineage>
</organism>
<reference evidence="1 2" key="1">
    <citation type="submission" date="2022-03" db="EMBL/GenBank/DDBJ databases">
        <authorList>
            <person name="Macdonald S."/>
            <person name="Ahmed S."/>
            <person name="Newling K."/>
        </authorList>
    </citation>
    <scope>NUCLEOTIDE SEQUENCE [LARGE SCALE GENOMIC DNA]</scope>
</reference>
<evidence type="ECO:0000313" key="2">
    <source>
        <dbReference type="Proteomes" id="UP001642260"/>
    </source>
</evidence>
<dbReference type="AlphaFoldDB" id="A0ABC8LVA9"/>
<sequence length="66" mass="7258">MALRRSLRGKAVDDGTAEASLETMAEAALETTAEKISDLLPPRLFATDRFPSGRVNVYSSLDYLLR</sequence>
<evidence type="ECO:0000313" key="1">
    <source>
        <dbReference type="EMBL" id="CAH8387800.1"/>
    </source>
</evidence>
<keyword evidence="2" id="KW-1185">Reference proteome</keyword>
<name>A0ABC8LVA9_ERUVS</name>
<comment type="caution">
    <text evidence="1">The sequence shown here is derived from an EMBL/GenBank/DDBJ whole genome shotgun (WGS) entry which is preliminary data.</text>
</comment>
<feature type="non-terminal residue" evidence="1">
    <location>
        <position position="66"/>
    </location>
</feature>
<dbReference type="Proteomes" id="UP001642260">
    <property type="component" value="Unassembled WGS sequence"/>
</dbReference>
<dbReference type="EMBL" id="CAKOAT010763709">
    <property type="protein sequence ID" value="CAH8387800.1"/>
    <property type="molecule type" value="Genomic_DNA"/>
</dbReference>